<protein>
    <submittedName>
        <fullName evidence="1">Uncharacterized protein</fullName>
    </submittedName>
</protein>
<sequence length="72" mass="8532">MTTEPSKYFQGKPCRYGHTERFVANGKCVICNRKWVKEYAERQKTGKKLKPRLYHSTDFQHRVFVLGNPNIN</sequence>
<dbReference type="RefSeq" id="WP_099116434.1">
    <property type="nucleotide sequence ID" value="NZ_NJAK01000001.1"/>
</dbReference>
<proteinExistence type="predicted"/>
<evidence type="ECO:0000313" key="1">
    <source>
        <dbReference type="EMBL" id="PHM61243.1"/>
    </source>
</evidence>
<organism evidence="1 2">
    <name type="scientific">Xenorhabdus ishibashii</name>
    <dbReference type="NCBI Taxonomy" id="1034471"/>
    <lineage>
        <taxon>Bacteria</taxon>
        <taxon>Pseudomonadati</taxon>
        <taxon>Pseudomonadota</taxon>
        <taxon>Gammaproteobacteria</taxon>
        <taxon>Enterobacterales</taxon>
        <taxon>Morganellaceae</taxon>
        <taxon>Xenorhabdus</taxon>
    </lineage>
</organism>
<evidence type="ECO:0000313" key="2">
    <source>
        <dbReference type="Proteomes" id="UP000222168"/>
    </source>
</evidence>
<gene>
    <name evidence="1" type="ORF">Xish_00365</name>
</gene>
<dbReference type="OrthoDB" id="6625339at2"/>
<keyword evidence="2" id="KW-1185">Reference proteome</keyword>
<comment type="caution">
    <text evidence="1">The sequence shown here is derived from an EMBL/GenBank/DDBJ whole genome shotgun (WGS) entry which is preliminary data.</text>
</comment>
<name>A0A2D0KCU5_9GAMM</name>
<dbReference type="Proteomes" id="UP000222168">
    <property type="component" value="Unassembled WGS sequence"/>
</dbReference>
<dbReference type="EMBL" id="NJAK01000001">
    <property type="protein sequence ID" value="PHM61243.1"/>
    <property type="molecule type" value="Genomic_DNA"/>
</dbReference>
<reference evidence="1 2" key="1">
    <citation type="journal article" date="2017" name="Nat. Microbiol.">
        <title>Natural product diversity associated with the nematode symbionts Photorhabdus and Xenorhabdus.</title>
        <authorList>
            <person name="Tobias N.J."/>
            <person name="Wolff H."/>
            <person name="Djahanschiri B."/>
            <person name="Grundmann F."/>
            <person name="Kronenwerth M."/>
            <person name="Shi Y.M."/>
            <person name="Simonyi S."/>
            <person name="Grun P."/>
            <person name="Shapiro-Ilan D."/>
            <person name="Pidot S.J."/>
            <person name="Stinear T.P."/>
            <person name="Ebersberger I."/>
            <person name="Bode H.B."/>
        </authorList>
    </citation>
    <scope>NUCLEOTIDE SEQUENCE [LARGE SCALE GENOMIC DNA]</scope>
    <source>
        <strain evidence="1 2">DSM 22670</strain>
    </source>
</reference>
<dbReference type="AlphaFoldDB" id="A0A2D0KCU5"/>
<accession>A0A2D0KCU5</accession>